<evidence type="ECO:0000313" key="2">
    <source>
        <dbReference type="EMBL" id="MBS6941480.1"/>
    </source>
</evidence>
<dbReference type="EMBL" id="JAGZSV010000200">
    <property type="protein sequence ID" value="MBS6941480.1"/>
    <property type="molecule type" value="Genomic_DNA"/>
</dbReference>
<accession>A0A943V273</accession>
<organism evidence="2 3">
    <name type="scientific">Slackia piriformis</name>
    <dbReference type="NCBI Taxonomy" id="626934"/>
    <lineage>
        <taxon>Bacteria</taxon>
        <taxon>Bacillati</taxon>
        <taxon>Actinomycetota</taxon>
        <taxon>Coriobacteriia</taxon>
        <taxon>Eggerthellales</taxon>
        <taxon>Eggerthellaceae</taxon>
        <taxon>Slackia</taxon>
    </lineage>
</organism>
<feature type="transmembrane region" description="Helical" evidence="1">
    <location>
        <begin position="25"/>
        <end position="48"/>
    </location>
</feature>
<name>A0A943V273_9ACTN</name>
<protein>
    <submittedName>
        <fullName evidence="2">Uncharacterized protein</fullName>
    </submittedName>
</protein>
<sequence>MDDYAAVRDAEESAKKAQWAHDWKVAAFGAVSGGILGLVSGAFSSQLVSLLQSLFL</sequence>
<dbReference type="Proteomes" id="UP000727506">
    <property type="component" value="Unassembled WGS sequence"/>
</dbReference>
<evidence type="ECO:0000256" key="1">
    <source>
        <dbReference type="SAM" id="Phobius"/>
    </source>
</evidence>
<keyword evidence="1" id="KW-0812">Transmembrane</keyword>
<comment type="caution">
    <text evidence="2">The sequence shown here is derived from an EMBL/GenBank/DDBJ whole genome shotgun (WGS) entry which is preliminary data.</text>
</comment>
<gene>
    <name evidence="2" type="ORF">KH142_08450</name>
</gene>
<keyword evidence="1" id="KW-0472">Membrane</keyword>
<proteinExistence type="predicted"/>
<reference evidence="2" key="1">
    <citation type="submission" date="2021-02" db="EMBL/GenBank/DDBJ databases">
        <title>Infant gut strain persistence is associated with maternal origin, phylogeny, and functional potential including surface adhesion and iron acquisition.</title>
        <authorList>
            <person name="Lou Y.C."/>
        </authorList>
    </citation>
    <scope>NUCLEOTIDE SEQUENCE</scope>
    <source>
        <strain evidence="2">L2_039_000G1_dasL2_039_000G1_concoct_11</strain>
    </source>
</reference>
<evidence type="ECO:0000313" key="3">
    <source>
        <dbReference type="Proteomes" id="UP000727506"/>
    </source>
</evidence>
<dbReference type="AlphaFoldDB" id="A0A943V273"/>
<keyword evidence="1" id="KW-1133">Transmembrane helix</keyword>